<gene>
    <name evidence="17" type="ORF">PRZ48_009820</name>
</gene>
<comment type="cofactor">
    <cofactor evidence="3">
        <name>Mg(2+)</name>
        <dbReference type="ChEBI" id="CHEBI:18420"/>
    </cofactor>
</comment>
<evidence type="ECO:0000256" key="1">
    <source>
        <dbReference type="ARBA" id="ARBA00000012"/>
    </source>
</evidence>
<dbReference type="PROSITE" id="PS50972">
    <property type="entry name" value="PTERIN_BINDING"/>
    <property type="match status" value="1"/>
</dbReference>
<dbReference type="PANTHER" id="PTHR20941">
    <property type="entry name" value="FOLATE SYNTHESIS PROTEINS"/>
    <property type="match status" value="1"/>
</dbReference>
<dbReference type="InterPro" id="IPR035907">
    <property type="entry name" value="Hppk_sf"/>
</dbReference>
<dbReference type="InterPro" id="IPR000550">
    <property type="entry name" value="Hppk"/>
</dbReference>
<dbReference type="Pfam" id="PF00809">
    <property type="entry name" value="Pterin_bind"/>
    <property type="match status" value="1"/>
</dbReference>
<feature type="domain" description="Pterin-binding" evidence="16">
    <location>
        <begin position="655"/>
        <end position="923"/>
    </location>
</feature>
<evidence type="ECO:0000256" key="14">
    <source>
        <dbReference type="ARBA" id="ARBA00023268"/>
    </source>
</evidence>
<organism evidence="17 18">
    <name type="scientific">Zasmidium cellare</name>
    <name type="common">Wine cellar mold</name>
    <name type="synonym">Racodium cellare</name>
    <dbReference type="NCBI Taxonomy" id="395010"/>
    <lineage>
        <taxon>Eukaryota</taxon>
        <taxon>Fungi</taxon>
        <taxon>Dikarya</taxon>
        <taxon>Ascomycota</taxon>
        <taxon>Pezizomycotina</taxon>
        <taxon>Dothideomycetes</taxon>
        <taxon>Dothideomycetidae</taxon>
        <taxon>Mycosphaerellales</taxon>
        <taxon>Mycosphaerellaceae</taxon>
        <taxon>Zasmidium</taxon>
    </lineage>
</organism>
<accession>A0ABR0ECT6</accession>
<keyword evidence="11" id="KW-0067">ATP-binding</keyword>
<dbReference type="InterPro" id="IPR006390">
    <property type="entry name" value="DHP_synth_dom"/>
</dbReference>
<dbReference type="InterPro" id="IPR045031">
    <property type="entry name" value="DHP_synth-like"/>
</dbReference>
<evidence type="ECO:0000313" key="17">
    <source>
        <dbReference type="EMBL" id="KAK4499307.1"/>
    </source>
</evidence>
<evidence type="ECO:0000313" key="18">
    <source>
        <dbReference type="Proteomes" id="UP001305779"/>
    </source>
</evidence>
<comment type="pathway">
    <text evidence="5">Cofactor biosynthesis; tetrahydrofolate biosynthesis; 2-amino-4-hydroxy-6-hydroxymethyl-7,8-dihydropteridine diphosphate from 7,8-dihydroneopterin triphosphate: step 4/4.</text>
</comment>
<dbReference type="NCBIfam" id="TIGR01496">
    <property type="entry name" value="DHPS"/>
    <property type="match status" value="1"/>
</dbReference>
<dbReference type="PROSITE" id="PS00793">
    <property type="entry name" value="DHPS_2"/>
    <property type="match status" value="1"/>
</dbReference>
<keyword evidence="7" id="KW-0808">Transferase</keyword>
<evidence type="ECO:0000256" key="8">
    <source>
        <dbReference type="ARBA" id="ARBA00022723"/>
    </source>
</evidence>
<dbReference type="Proteomes" id="UP001305779">
    <property type="component" value="Unassembled WGS sequence"/>
</dbReference>
<evidence type="ECO:0000256" key="5">
    <source>
        <dbReference type="ARBA" id="ARBA00005051"/>
    </source>
</evidence>
<evidence type="ECO:0000256" key="6">
    <source>
        <dbReference type="ARBA" id="ARBA00009951"/>
    </source>
</evidence>
<sequence>MPYRLQNLRCSLVGKEGPRQQSIAQISLTLRPSPDVAALTSTTPGQAGVKIQDELDYIQDIFDMVVRRFCAEMEFQSHKEVISTISEALLRVIQFRTPVLQLEYLTLDVHFAAQGDSSAVSFQSVARWKPAGQEALRDQPDSREVDVEITDLFNKNTKPEQDEDLQTENDNDGDATDIEEATATADEPPPTGPESTAVSGSADSLLASLRTWSDKLALEEGGNNFAHLATNVGLQPMSLALVWDVEHRETLSAMSRADFESTLQSIRANDSDRGLLAASRAARVLGDRLPGTPSISLSFRGHPVVESARNHLVRHLDLSVRVDPNQSRFKASLSVPGSVWQQSDINTALPEGSDLLAANYKFTFSSTDDSPVTKEDVEALAKRIRAEVETRIASIIREQSTENLDVLAARCLTTIKQSPKPLLGLLHCRQVAVTLYAIATSNPDSIKTVTKTAQYPSDLSTVTNTTELSVESSAQQNAVFVALGSNIGDRFASIESACRRIDEDPDMQIVATSALFETEPMYVEDQSRFLNGVCQINTSIEPMELLDRLQAIENDLGRVKIIDKGPRNIDLDIVAYGQRQLNTDRLVIPHRLMLEREFVLRPLSQIAPFFRHPVTGRHVSSHLRQLPPSATPMYPLTPLAPSLEPLRSLDPGRKTLIMSILNVTPDSFSDGGDNSPANVQALKAVVTEHIAAGAAIIDIGGQSSRPNAPDVTAEEEIARILPAIEAIKSLPEAANVAISVDTYRASVAEAAINAGAHIINDISAGVLDQDMLPTIARLGCTYIMMHMRGTPHTMQSEENTSYPKGVVTTVGSELQQRLEAAQAAGIRRWRIILDPGLGFAKTVEQNVAILRQLNRFSKGSFLALKYLPLLVGSSRKGFIGKITGVEKASERVAGTAATVTAAVAGGAEIVRVHDVEEMARVVRMADAIYRWPNKPGFVETS</sequence>
<evidence type="ECO:0000256" key="11">
    <source>
        <dbReference type="ARBA" id="ARBA00022840"/>
    </source>
</evidence>
<proteinExistence type="inferred from homology"/>
<evidence type="ECO:0000256" key="10">
    <source>
        <dbReference type="ARBA" id="ARBA00022777"/>
    </source>
</evidence>
<dbReference type="SUPFAM" id="SSF55083">
    <property type="entry name" value="6-hydroxymethyl-7,8-dihydropterin pyrophosphokinase, HPPK"/>
    <property type="match status" value="1"/>
</dbReference>
<dbReference type="SUPFAM" id="SSF51717">
    <property type="entry name" value="Dihydropteroate synthetase-like"/>
    <property type="match status" value="1"/>
</dbReference>
<evidence type="ECO:0000256" key="12">
    <source>
        <dbReference type="ARBA" id="ARBA00022842"/>
    </source>
</evidence>
<keyword evidence="13" id="KW-0289">Folate biosynthesis</keyword>
<reference evidence="17 18" key="1">
    <citation type="journal article" date="2023" name="G3 (Bethesda)">
        <title>A chromosome-level genome assembly of Zasmidium syzygii isolated from banana leaves.</title>
        <authorList>
            <person name="van Westerhoven A.C."/>
            <person name="Mehrabi R."/>
            <person name="Talebi R."/>
            <person name="Steentjes M.B.F."/>
            <person name="Corcolon B."/>
            <person name="Chong P.A."/>
            <person name="Kema G.H.J."/>
            <person name="Seidl M.F."/>
        </authorList>
    </citation>
    <scope>NUCLEOTIDE SEQUENCE [LARGE SCALE GENOMIC DNA]</scope>
    <source>
        <strain evidence="17 18">P124</strain>
    </source>
</reference>
<evidence type="ECO:0000256" key="9">
    <source>
        <dbReference type="ARBA" id="ARBA00022741"/>
    </source>
</evidence>
<evidence type="ECO:0000256" key="2">
    <source>
        <dbReference type="ARBA" id="ARBA00000198"/>
    </source>
</evidence>
<evidence type="ECO:0000256" key="7">
    <source>
        <dbReference type="ARBA" id="ARBA00022679"/>
    </source>
</evidence>
<dbReference type="InterPro" id="IPR011005">
    <property type="entry name" value="Dihydropteroate_synth-like_sf"/>
</dbReference>
<dbReference type="Gene3D" id="3.20.20.20">
    <property type="entry name" value="Dihydropteroate synthase-like"/>
    <property type="match status" value="1"/>
</dbReference>
<dbReference type="EMBL" id="JAXOVC010000007">
    <property type="protein sequence ID" value="KAK4499307.1"/>
    <property type="molecule type" value="Genomic_DNA"/>
</dbReference>
<dbReference type="CDD" id="cd00739">
    <property type="entry name" value="DHPS"/>
    <property type="match status" value="1"/>
</dbReference>
<keyword evidence="9" id="KW-0547">Nucleotide-binding</keyword>
<evidence type="ECO:0000256" key="4">
    <source>
        <dbReference type="ARBA" id="ARBA00004763"/>
    </source>
</evidence>
<dbReference type="CDD" id="cd00483">
    <property type="entry name" value="HPPK"/>
    <property type="match status" value="1"/>
</dbReference>
<keyword evidence="10" id="KW-0418">Kinase</keyword>
<evidence type="ECO:0000256" key="3">
    <source>
        <dbReference type="ARBA" id="ARBA00001946"/>
    </source>
</evidence>
<keyword evidence="14" id="KW-0511">Multifunctional enzyme</keyword>
<dbReference type="Pfam" id="PF01288">
    <property type="entry name" value="HPPK"/>
    <property type="match status" value="1"/>
</dbReference>
<feature type="region of interest" description="Disordered" evidence="15">
    <location>
        <begin position="153"/>
        <end position="202"/>
    </location>
</feature>
<protein>
    <recommendedName>
        <fullName evidence="16">Pterin-binding domain-containing protein</fullName>
    </recommendedName>
</protein>
<dbReference type="Gene3D" id="3.30.70.560">
    <property type="entry name" value="7,8-Dihydro-6-hydroxymethylpterin-pyrophosphokinase HPPK"/>
    <property type="match status" value="1"/>
</dbReference>
<evidence type="ECO:0000256" key="13">
    <source>
        <dbReference type="ARBA" id="ARBA00022909"/>
    </source>
</evidence>
<dbReference type="PANTHER" id="PTHR20941:SF1">
    <property type="entry name" value="FOLIC ACID SYNTHESIS PROTEIN FOL1"/>
    <property type="match status" value="1"/>
</dbReference>
<dbReference type="InterPro" id="IPR000489">
    <property type="entry name" value="Pterin-binding_dom"/>
</dbReference>
<keyword evidence="12" id="KW-0460">Magnesium</keyword>
<dbReference type="PROSITE" id="PS00794">
    <property type="entry name" value="HPPK"/>
    <property type="match status" value="1"/>
</dbReference>
<evidence type="ECO:0000256" key="15">
    <source>
        <dbReference type="SAM" id="MobiDB-lite"/>
    </source>
</evidence>
<feature type="compositionally biased region" description="Acidic residues" evidence="15">
    <location>
        <begin position="161"/>
        <end position="180"/>
    </location>
</feature>
<comment type="pathway">
    <text evidence="4">Cofactor biosynthesis; tetrahydrofolate biosynthesis; 7,8-dihydrofolate from 2-amino-4-hydroxy-6-hydroxymethyl-7,8-dihydropteridine diphosphate and 4-aminobenzoate: step 1/2.</text>
</comment>
<comment type="caution">
    <text evidence="17">The sequence shown here is derived from an EMBL/GenBank/DDBJ whole genome shotgun (WGS) entry which is preliminary data.</text>
</comment>
<dbReference type="NCBIfam" id="TIGR01498">
    <property type="entry name" value="folK"/>
    <property type="match status" value="1"/>
</dbReference>
<keyword evidence="18" id="KW-1185">Reference proteome</keyword>
<comment type="catalytic activity">
    <reaction evidence="1">
        <text>(7,8-dihydropterin-6-yl)methyl diphosphate + 4-aminobenzoate = 7,8-dihydropteroate + diphosphate</text>
        <dbReference type="Rhea" id="RHEA:19949"/>
        <dbReference type="ChEBI" id="CHEBI:17836"/>
        <dbReference type="ChEBI" id="CHEBI:17839"/>
        <dbReference type="ChEBI" id="CHEBI:33019"/>
        <dbReference type="ChEBI" id="CHEBI:72950"/>
        <dbReference type="EC" id="2.5.1.15"/>
    </reaction>
</comment>
<comment type="catalytic activity">
    <reaction evidence="2">
        <text>6-hydroxymethyl-7,8-dihydropterin + ATP = (7,8-dihydropterin-6-yl)methyl diphosphate + AMP + H(+)</text>
        <dbReference type="Rhea" id="RHEA:11412"/>
        <dbReference type="ChEBI" id="CHEBI:15378"/>
        <dbReference type="ChEBI" id="CHEBI:30616"/>
        <dbReference type="ChEBI" id="CHEBI:44841"/>
        <dbReference type="ChEBI" id="CHEBI:72950"/>
        <dbReference type="ChEBI" id="CHEBI:456215"/>
        <dbReference type="EC" id="2.7.6.3"/>
    </reaction>
</comment>
<keyword evidence="8" id="KW-0479">Metal-binding</keyword>
<evidence type="ECO:0000259" key="16">
    <source>
        <dbReference type="PROSITE" id="PS50972"/>
    </source>
</evidence>
<name>A0ABR0ECT6_ZASCE</name>
<comment type="similarity">
    <text evidence="6">In the C-terminal section; belongs to the DHPS family.</text>
</comment>